<keyword evidence="3" id="KW-1185">Reference proteome</keyword>
<keyword evidence="1" id="KW-0812">Transmembrane</keyword>
<feature type="transmembrane region" description="Helical" evidence="1">
    <location>
        <begin position="61"/>
        <end position="82"/>
    </location>
</feature>
<dbReference type="Proteomes" id="UP000037696">
    <property type="component" value="Unassembled WGS sequence"/>
</dbReference>
<dbReference type="AlphaFoldDB" id="A0A0M8P6U8"/>
<keyword evidence="1" id="KW-1133">Transmembrane helix</keyword>
<feature type="transmembrane region" description="Helical" evidence="1">
    <location>
        <begin position="21"/>
        <end position="41"/>
    </location>
</feature>
<name>A0A0M8P6U8_9EURO</name>
<sequence length="85" mass="9485">MNCSFQDCYYRTESITRSLSFFSVVPGSLDLSIILTSPGQLRHSRPFPFRFSAHILPLFDGLITGHYIINVCAIGLGGCCVIRRT</sequence>
<reference evidence="2 3" key="1">
    <citation type="submission" date="2015-08" db="EMBL/GenBank/DDBJ databases">
        <title>Genome sequencing of Penicillium nordicum.</title>
        <authorList>
            <person name="Nguyen H.D."/>
            <person name="Seifert K.A."/>
        </authorList>
    </citation>
    <scope>NUCLEOTIDE SEQUENCE [LARGE SCALE GENOMIC DNA]</scope>
    <source>
        <strain evidence="2 3">DAOMC 185683</strain>
    </source>
</reference>
<gene>
    <name evidence="2" type="ORF">ACN38_g2742</name>
</gene>
<keyword evidence="1" id="KW-0472">Membrane</keyword>
<comment type="caution">
    <text evidence="2">The sequence shown here is derived from an EMBL/GenBank/DDBJ whole genome shotgun (WGS) entry which is preliminary data.</text>
</comment>
<dbReference type="EMBL" id="LHQQ01000030">
    <property type="protein sequence ID" value="KOS46348.1"/>
    <property type="molecule type" value="Genomic_DNA"/>
</dbReference>
<accession>A0A0M8P6U8</accession>
<evidence type="ECO:0000313" key="3">
    <source>
        <dbReference type="Proteomes" id="UP000037696"/>
    </source>
</evidence>
<evidence type="ECO:0000313" key="2">
    <source>
        <dbReference type="EMBL" id="KOS46348.1"/>
    </source>
</evidence>
<organism evidence="2 3">
    <name type="scientific">Penicillium nordicum</name>
    <dbReference type="NCBI Taxonomy" id="229535"/>
    <lineage>
        <taxon>Eukaryota</taxon>
        <taxon>Fungi</taxon>
        <taxon>Dikarya</taxon>
        <taxon>Ascomycota</taxon>
        <taxon>Pezizomycotina</taxon>
        <taxon>Eurotiomycetes</taxon>
        <taxon>Eurotiomycetidae</taxon>
        <taxon>Eurotiales</taxon>
        <taxon>Aspergillaceae</taxon>
        <taxon>Penicillium</taxon>
    </lineage>
</organism>
<evidence type="ECO:0000256" key="1">
    <source>
        <dbReference type="SAM" id="Phobius"/>
    </source>
</evidence>
<proteinExistence type="predicted"/>
<protein>
    <submittedName>
        <fullName evidence="2">Uncharacterized protein</fullName>
    </submittedName>
</protein>